<proteinExistence type="predicted"/>
<name>A0A5B8YZP0_CYTDA</name>
<dbReference type="Gene3D" id="2.60.40.4170">
    <property type="match status" value="1"/>
</dbReference>
<reference evidence="3" key="1">
    <citation type="submission" date="2019-08" db="EMBL/GenBank/DDBJ databases">
        <authorList>
            <person name="Zheng X."/>
        </authorList>
    </citation>
    <scope>NUCLEOTIDE SEQUENCE [LARGE SCALE GENOMIC DNA]</scope>
    <source>
        <strain evidence="3">FJAT-25496</strain>
    </source>
</reference>
<accession>A0A5B8YZP0</accession>
<protein>
    <submittedName>
        <fullName evidence="2">DUF5068 domain-containing protein</fullName>
    </submittedName>
</protein>
<dbReference type="Proteomes" id="UP000321555">
    <property type="component" value="Chromosome"/>
</dbReference>
<dbReference type="OrthoDB" id="2138699at2"/>
<dbReference type="AlphaFoldDB" id="A0A5B8YZP0"/>
<feature type="compositionally biased region" description="Basic and acidic residues" evidence="1">
    <location>
        <begin position="26"/>
        <end position="51"/>
    </location>
</feature>
<sequence length="413" mass="46577">MKLKIRIVFSAILVILVLGACGKEKENKPAATEEKVEQTDNKKEDEKAANEEKEEENADTDSENLNPYLAEETGGDVEIIFTNKTPNLKHSYSDKVTVEINEYQIVHVTNMNESAKVDFNDEDEGYVLTYKLTLDNQSDEDVYYAGGSSLLSDDGMDHIMKKSHFVDRDKWLKDKETDDVSQYSKEKSFSGLVAYAMTKEQFEKLETPTLKIDALWLNNNVSDRLGTEAVFVLPFNEEGVKKAEATAGLYADKMLTDTIADKELFFAKEDINETKEIDKVKVTLNGVQYTNVTPTAANKERFTNFGDGPLVALTAKLTVENGSDVAIEKFLMDKRLIIDDTRGTMLSQGMLEPTARGTLDPGKTEEVLAVFLFREDEFQIYKKLDLQFGPLSDSNMKKLFKEKSVTFTLPMKE</sequence>
<organism evidence="2 3">
    <name type="scientific">Cytobacillus dafuensis</name>
    <name type="common">Bacillus dafuensis</name>
    <dbReference type="NCBI Taxonomy" id="1742359"/>
    <lineage>
        <taxon>Bacteria</taxon>
        <taxon>Bacillati</taxon>
        <taxon>Bacillota</taxon>
        <taxon>Bacilli</taxon>
        <taxon>Bacillales</taxon>
        <taxon>Bacillaceae</taxon>
        <taxon>Cytobacillus</taxon>
    </lineage>
</organism>
<keyword evidence="3" id="KW-1185">Reference proteome</keyword>
<dbReference type="EMBL" id="CP042593">
    <property type="protein sequence ID" value="QED46145.1"/>
    <property type="molecule type" value="Genomic_DNA"/>
</dbReference>
<gene>
    <name evidence="2" type="ORF">FSZ17_01850</name>
</gene>
<feature type="compositionally biased region" description="Acidic residues" evidence="1">
    <location>
        <begin position="52"/>
        <end position="62"/>
    </location>
</feature>
<dbReference type="Pfam" id="PF16781">
    <property type="entry name" value="DUF5068"/>
    <property type="match status" value="1"/>
</dbReference>
<feature type="region of interest" description="Disordered" evidence="1">
    <location>
        <begin position="26"/>
        <end position="68"/>
    </location>
</feature>
<dbReference type="PROSITE" id="PS51257">
    <property type="entry name" value="PROKAR_LIPOPROTEIN"/>
    <property type="match status" value="1"/>
</dbReference>
<evidence type="ECO:0000313" key="2">
    <source>
        <dbReference type="EMBL" id="QED46145.1"/>
    </source>
</evidence>
<dbReference type="KEGG" id="bda:FSZ17_01850"/>
<evidence type="ECO:0000256" key="1">
    <source>
        <dbReference type="SAM" id="MobiDB-lite"/>
    </source>
</evidence>
<evidence type="ECO:0000313" key="3">
    <source>
        <dbReference type="Proteomes" id="UP000321555"/>
    </source>
</evidence>
<dbReference type="InterPro" id="IPR031888">
    <property type="entry name" value="DUF5068"/>
</dbReference>
<dbReference type="RefSeq" id="WP_057776205.1">
    <property type="nucleotide sequence ID" value="NZ_CP042593.1"/>
</dbReference>